<accession>A0AAE9L0F7</accession>
<dbReference type="Proteomes" id="UP001056819">
    <property type="component" value="Chromosome"/>
</dbReference>
<evidence type="ECO:0000313" key="3">
    <source>
        <dbReference type="EMBL" id="URD68034.1"/>
    </source>
</evidence>
<evidence type="ECO:0000313" key="4">
    <source>
        <dbReference type="Proteomes" id="UP001056819"/>
    </source>
</evidence>
<proteinExistence type="predicted"/>
<dbReference type="GO" id="GO:0022857">
    <property type="term" value="F:transmembrane transporter activity"/>
    <property type="evidence" value="ECO:0007669"/>
    <property type="project" value="InterPro"/>
</dbReference>
<gene>
    <name evidence="3" type="ORF">LNQ82_02405</name>
</gene>
<name>A0AAE9L0F7_9NEIS</name>
<dbReference type="InterPro" id="IPR007210">
    <property type="entry name" value="ABC_Gly_betaine_transp_sub-bd"/>
</dbReference>
<keyword evidence="1" id="KW-0732">Signal</keyword>
<sequence>MMRNLKKYLILLGLSAVLGACTPSAETHTVKIAAKPMTEQFILAEMLALLIEEHTDLKAEITKGIGGGTANIHPALLKGEFDLYPEYTGTAWLYVLKRPEAAAGSDIFPQLAQTYRQQFQLEWVGLYGFNNTFGLAVARDWAQANQVRNYSDLARFSPQLRFGAEYDFYERSDGYDALVKSYGFQFKEKRDLDIGLKYRALADGQIDAVNIFTTDAALAGGKVAVLTDDKKLYPDYYAGTVIRAETLAKYPELKAVLEKMNRVLSNDEMARLNAEVENGGQDERSVAQVFLRGKGLIQ</sequence>
<feature type="domain" description="ABC-type glycine betaine transport system substrate-binding" evidence="2">
    <location>
        <begin position="29"/>
        <end position="292"/>
    </location>
</feature>
<dbReference type="Pfam" id="PF04069">
    <property type="entry name" value="OpuAC"/>
    <property type="match status" value="1"/>
</dbReference>
<dbReference type="Gene3D" id="3.40.190.120">
    <property type="entry name" value="Osmoprotection protein (prox), domain 2"/>
    <property type="match status" value="1"/>
</dbReference>
<feature type="chain" id="PRO_5042054879" description="ABC-type glycine betaine transport system substrate-binding domain-containing protein" evidence="1">
    <location>
        <begin position="26"/>
        <end position="298"/>
    </location>
</feature>
<dbReference type="RefSeq" id="WP_211247096.1">
    <property type="nucleotide sequence ID" value="NZ_CP097501.1"/>
</dbReference>
<feature type="signal peptide" evidence="1">
    <location>
        <begin position="1"/>
        <end position="25"/>
    </location>
</feature>
<dbReference type="SUPFAM" id="SSF53850">
    <property type="entry name" value="Periplasmic binding protein-like II"/>
    <property type="match status" value="1"/>
</dbReference>
<dbReference type="PROSITE" id="PS51257">
    <property type="entry name" value="PROKAR_LIPOPROTEIN"/>
    <property type="match status" value="1"/>
</dbReference>
<dbReference type="AlphaFoldDB" id="A0AAE9L0F7"/>
<evidence type="ECO:0000256" key="1">
    <source>
        <dbReference type="SAM" id="SignalP"/>
    </source>
</evidence>
<organism evidence="3 4">
    <name type="scientific">Conchiformibius steedae DSM 2580</name>
    <dbReference type="NCBI Taxonomy" id="1121352"/>
    <lineage>
        <taxon>Bacteria</taxon>
        <taxon>Pseudomonadati</taxon>
        <taxon>Pseudomonadota</taxon>
        <taxon>Betaproteobacteria</taxon>
        <taxon>Neisseriales</taxon>
        <taxon>Neisseriaceae</taxon>
        <taxon>Conchiformibius</taxon>
    </lineage>
</organism>
<dbReference type="Gene3D" id="3.40.190.10">
    <property type="entry name" value="Periplasmic binding protein-like II"/>
    <property type="match status" value="1"/>
</dbReference>
<dbReference type="GO" id="GO:0043190">
    <property type="term" value="C:ATP-binding cassette (ABC) transporter complex"/>
    <property type="evidence" value="ECO:0007669"/>
    <property type="project" value="InterPro"/>
</dbReference>
<evidence type="ECO:0000259" key="2">
    <source>
        <dbReference type="Pfam" id="PF04069"/>
    </source>
</evidence>
<reference evidence="3" key="1">
    <citation type="submission" date="2022-05" db="EMBL/GenBank/DDBJ databases">
        <title>Alysiella filiformis genome sequencing.</title>
        <authorList>
            <person name="Viehboeck T."/>
        </authorList>
    </citation>
    <scope>NUCLEOTIDE SEQUENCE</scope>
    <source>
        <strain evidence="3">DSM 2580</strain>
    </source>
</reference>
<protein>
    <recommendedName>
        <fullName evidence="2">ABC-type glycine betaine transport system substrate-binding domain-containing protein</fullName>
    </recommendedName>
</protein>
<dbReference type="EMBL" id="CP097501">
    <property type="protein sequence ID" value="URD68034.1"/>
    <property type="molecule type" value="Genomic_DNA"/>
</dbReference>